<evidence type="ECO:0000313" key="1">
    <source>
        <dbReference type="EMBL" id="EEJ72631.1"/>
    </source>
</evidence>
<gene>
    <name evidence="1" type="ORF">HMPREF0548_0529</name>
</gene>
<accession>C2ELI3</accession>
<protein>
    <recommendedName>
        <fullName evidence="3">Toxin-antitoxin system, toxin component, HicA family</fullName>
    </recommendedName>
</protein>
<keyword evidence="2" id="KW-1185">Reference proteome</keyword>
<dbReference type="HOGENOM" id="CLU_2683292_0_0_9"/>
<dbReference type="OrthoDB" id="286048at2"/>
<evidence type="ECO:0008006" key="3">
    <source>
        <dbReference type="Google" id="ProtNLM"/>
    </source>
</evidence>
<dbReference type="PATRIC" id="fig|525365.8.peg.770"/>
<organism evidence="1 2">
    <name type="scientific">Lactobacillus ultunensis DSM 16047</name>
    <dbReference type="NCBI Taxonomy" id="525365"/>
    <lineage>
        <taxon>Bacteria</taxon>
        <taxon>Bacillati</taxon>
        <taxon>Bacillota</taxon>
        <taxon>Bacilli</taxon>
        <taxon>Lactobacillales</taxon>
        <taxon>Lactobacillaceae</taxon>
        <taxon>Lactobacillus</taxon>
    </lineage>
</organism>
<dbReference type="eggNOG" id="COG1724">
    <property type="taxonomic scope" value="Bacteria"/>
</dbReference>
<name>C2ELI3_9LACO</name>
<reference evidence="1 2" key="1">
    <citation type="submission" date="2009-01" db="EMBL/GenBank/DDBJ databases">
        <authorList>
            <person name="Qin X."/>
            <person name="Bachman B."/>
            <person name="Battles P."/>
            <person name="Bell A."/>
            <person name="Bess C."/>
            <person name="Bickham C."/>
            <person name="Chaboub L."/>
            <person name="Chen D."/>
            <person name="Coyle M."/>
            <person name="Deiros D.R."/>
            <person name="Dinh H."/>
            <person name="Forbes L."/>
            <person name="Fowler G."/>
            <person name="Francisco L."/>
            <person name="Fu Q."/>
            <person name="Gubbala S."/>
            <person name="Hale W."/>
            <person name="Han Y."/>
            <person name="Hemphill L."/>
            <person name="Highlander S.K."/>
            <person name="Hirani K."/>
            <person name="Hogues M."/>
            <person name="Jackson L."/>
            <person name="Jakkamsetti A."/>
            <person name="Javaid M."/>
            <person name="Jiang H."/>
            <person name="Korchina V."/>
            <person name="Kovar C."/>
            <person name="Lara F."/>
            <person name="Lee S."/>
            <person name="Mata R."/>
            <person name="Mathew T."/>
            <person name="Moen C."/>
            <person name="Morales K."/>
            <person name="Munidasa M."/>
            <person name="Nazareth L."/>
            <person name="Ngo R."/>
            <person name="Nguyen L."/>
            <person name="Okwuonu G."/>
            <person name="Ongeri F."/>
            <person name="Patil S."/>
            <person name="Petrosino J."/>
            <person name="Pham C."/>
            <person name="Pham P."/>
            <person name="Pu L.-L."/>
            <person name="Puazo M."/>
            <person name="Raj R."/>
            <person name="Reid J."/>
            <person name="Rouhana J."/>
            <person name="Saada N."/>
            <person name="Shang Y."/>
            <person name="Simmons D."/>
            <person name="Thornton R."/>
            <person name="Warren J."/>
            <person name="Weissenberger G."/>
            <person name="Zhang J."/>
            <person name="Zhang L."/>
            <person name="Zhou C."/>
            <person name="Zhu D."/>
            <person name="Muzny D."/>
            <person name="Worley K."/>
            <person name="Gibbs R."/>
        </authorList>
    </citation>
    <scope>NUCLEOTIDE SEQUENCE [LARGE SCALE GENOMIC DNA]</scope>
    <source>
        <strain evidence="1 2">DSM 16047</strain>
    </source>
</reference>
<dbReference type="RefSeq" id="WP_007125061.1">
    <property type="nucleotide sequence ID" value="NZ_AZFO01000020.1"/>
</dbReference>
<sequence length="74" mass="8708">MVKHTAKEAIKLLKENDFREISVRGDHHKFRNSQGLIANLRYSRLKDTISKGVFDDIKKAIHGQSKWQLMHKKH</sequence>
<dbReference type="AlphaFoldDB" id="C2ELI3"/>
<dbReference type="SUPFAM" id="SSF54786">
    <property type="entry name" value="YcfA/nrd intein domain"/>
    <property type="match status" value="1"/>
</dbReference>
<dbReference type="EMBL" id="ACGU01000032">
    <property type="protein sequence ID" value="EEJ72631.1"/>
    <property type="molecule type" value="Genomic_DNA"/>
</dbReference>
<comment type="caution">
    <text evidence="1">The sequence shown here is derived from an EMBL/GenBank/DDBJ whole genome shotgun (WGS) entry which is preliminary data.</text>
</comment>
<dbReference type="STRING" id="525365.HMPREF0548_0529"/>
<dbReference type="Gene3D" id="3.30.920.30">
    <property type="entry name" value="Hypothetical protein"/>
    <property type="match status" value="1"/>
</dbReference>
<dbReference type="InterPro" id="IPR038570">
    <property type="entry name" value="HicA_sf"/>
</dbReference>
<evidence type="ECO:0000313" key="2">
    <source>
        <dbReference type="Proteomes" id="UP000005583"/>
    </source>
</evidence>
<dbReference type="Proteomes" id="UP000005583">
    <property type="component" value="Unassembled WGS sequence"/>
</dbReference>
<proteinExistence type="predicted"/>